<dbReference type="InParanoid" id="A0A0A0HV17"/>
<dbReference type="PROSITE" id="PS50263">
    <property type="entry name" value="CN_HYDROLASE"/>
    <property type="match status" value="1"/>
</dbReference>
<dbReference type="Pfam" id="PF00795">
    <property type="entry name" value="CN_hydrolase"/>
    <property type="match status" value="1"/>
</dbReference>
<evidence type="ECO:0000256" key="3">
    <source>
        <dbReference type="ARBA" id="ARBA00036406"/>
    </source>
</evidence>
<dbReference type="InterPro" id="IPR000132">
    <property type="entry name" value="Nitrilase/CN_hydratase_CS"/>
</dbReference>
<organism evidence="7 8">
    <name type="scientific">Paracoccidioides brasiliensis (strain Pb18)</name>
    <dbReference type="NCBI Taxonomy" id="502780"/>
    <lineage>
        <taxon>Eukaryota</taxon>
        <taxon>Fungi</taxon>
        <taxon>Dikarya</taxon>
        <taxon>Ascomycota</taxon>
        <taxon>Pezizomycotina</taxon>
        <taxon>Eurotiomycetes</taxon>
        <taxon>Eurotiomycetidae</taxon>
        <taxon>Onygenales</taxon>
        <taxon>Ajellomycetaceae</taxon>
        <taxon>Paracoccidioides</taxon>
    </lineage>
</organism>
<dbReference type="KEGG" id="pbn:PADG_12017"/>
<dbReference type="InterPro" id="IPR036526">
    <property type="entry name" value="C-N_Hydrolase_sf"/>
</dbReference>
<keyword evidence="8" id="KW-1185">Reference proteome</keyword>
<sequence length="117" mass="12996">MLFTNNKQSQSTTLPLTPLLKAWENMEIQIQGGDGKSTNSHLIECTTQTESRRQIAKAKQMPGPILRVAITQAEPVYLDLDATVEKTVKIIEEAAQGGAKLIAFPECWIPGYPGWIW</sequence>
<dbReference type="Proteomes" id="UP000001628">
    <property type="component" value="Unassembled WGS sequence"/>
</dbReference>
<dbReference type="EC" id="3.5.5.1" evidence="4"/>
<dbReference type="SUPFAM" id="SSF56317">
    <property type="entry name" value="Carbon-nitrogen hydrolase"/>
    <property type="match status" value="1"/>
</dbReference>
<evidence type="ECO:0000313" key="8">
    <source>
        <dbReference type="Proteomes" id="UP000001628"/>
    </source>
</evidence>
<comment type="similarity">
    <text evidence="1">Belongs to the carbon-nitrogen hydrolase superfamily. Nitrilase family.</text>
</comment>
<dbReference type="AlphaFoldDB" id="A0A0A0HV17"/>
<proteinExistence type="inferred from homology"/>
<dbReference type="Gene3D" id="3.60.110.10">
    <property type="entry name" value="Carbon-nitrogen hydrolase"/>
    <property type="match status" value="1"/>
</dbReference>
<dbReference type="OrthoDB" id="10250282at2759"/>
<dbReference type="RefSeq" id="XP_010761606.1">
    <property type="nucleotide sequence ID" value="XM_010763304.1"/>
</dbReference>
<evidence type="ECO:0000259" key="6">
    <source>
        <dbReference type="PROSITE" id="PS50263"/>
    </source>
</evidence>
<keyword evidence="2" id="KW-0378">Hydrolase</keyword>
<dbReference type="PANTHER" id="PTHR46044">
    <property type="entry name" value="NITRILASE"/>
    <property type="match status" value="1"/>
</dbReference>
<name>A0A0A0HV17_PARBD</name>
<feature type="domain" description="CN hydrolase" evidence="6">
    <location>
        <begin position="66"/>
        <end position="117"/>
    </location>
</feature>
<evidence type="ECO:0000256" key="2">
    <source>
        <dbReference type="ARBA" id="ARBA00022801"/>
    </source>
</evidence>
<dbReference type="EMBL" id="KN275963">
    <property type="protein sequence ID" value="KGM91876.1"/>
    <property type="molecule type" value="Genomic_DNA"/>
</dbReference>
<dbReference type="GO" id="GO:0000257">
    <property type="term" value="F:nitrilase activity"/>
    <property type="evidence" value="ECO:0007669"/>
    <property type="project" value="UniProtKB-EC"/>
</dbReference>
<dbReference type="GeneID" id="22587914"/>
<dbReference type="GO" id="GO:0016836">
    <property type="term" value="F:hydro-lyase activity"/>
    <property type="evidence" value="ECO:0007669"/>
    <property type="project" value="UniProtKB-ARBA"/>
</dbReference>
<dbReference type="InterPro" id="IPR003010">
    <property type="entry name" value="C-N_Hydrolase"/>
</dbReference>
<reference evidence="7 8" key="1">
    <citation type="journal article" date="2011" name="PLoS Genet.">
        <title>Comparative genomic analysis of human fungal pathogens causing paracoccidioidomycosis.</title>
        <authorList>
            <person name="Desjardins C.A."/>
            <person name="Champion M.D."/>
            <person name="Holder J.W."/>
            <person name="Muszewska A."/>
            <person name="Goldberg J."/>
            <person name="Bailao A.M."/>
            <person name="Brigido M.M."/>
            <person name="Ferreira M.E."/>
            <person name="Garcia A.M."/>
            <person name="Grynberg M."/>
            <person name="Gujja S."/>
            <person name="Heiman D.I."/>
            <person name="Henn M.R."/>
            <person name="Kodira C.D."/>
            <person name="Leon-Narvaez H."/>
            <person name="Longo L.V."/>
            <person name="Ma L.J."/>
            <person name="Malavazi I."/>
            <person name="Matsuo A.L."/>
            <person name="Morais F.V."/>
            <person name="Pereira M."/>
            <person name="Rodriguez-Brito S."/>
            <person name="Sakthikumar S."/>
            <person name="Salem-Izacc S.M."/>
            <person name="Sykes S.M."/>
            <person name="Teixeira M.M."/>
            <person name="Vallejo M.C."/>
            <person name="Walter M.E."/>
            <person name="Yandava C."/>
            <person name="Young S."/>
            <person name="Zeng Q."/>
            <person name="Zucker J."/>
            <person name="Felipe M.S."/>
            <person name="Goldman G.H."/>
            <person name="Haas B.J."/>
            <person name="McEwen J.G."/>
            <person name="Nino-Vega G."/>
            <person name="Puccia R."/>
            <person name="San-Blas G."/>
            <person name="Soares C.M."/>
            <person name="Birren B.W."/>
            <person name="Cuomo C.A."/>
        </authorList>
    </citation>
    <scope>NUCLEOTIDE SEQUENCE [LARGE SCALE GENOMIC DNA]</scope>
    <source>
        <strain evidence="7 8">Pb18</strain>
    </source>
</reference>
<evidence type="ECO:0000256" key="1">
    <source>
        <dbReference type="ARBA" id="ARBA00008129"/>
    </source>
</evidence>
<protein>
    <recommendedName>
        <fullName evidence="4">nitrilase</fullName>
        <ecNumber evidence="4">3.5.5.1</ecNumber>
    </recommendedName>
</protein>
<comment type="catalytic activity">
    <reaction evidence="3">
        <text>a nitrile + 2 H2O = a carboxylate + NH4(+)</text>
        <dbReference type="Rhea" id="RHEA:21724"/>
        <dbReference type="ChEBI" id="CHEBI:15377"/>
        <dbReference type="ChEBI" id="CHEBI:18379"/>
        <dbReference type="ChEBI" id="CHEBI:28938"/>
        <dbReference type="ChEBI" id="CHEBI:29067"/>
        <dbReference type="EC" id="3.5.5.1"/>
    </reaction>
</comment>
<dbReference type="VEuPathDB" id="FungiDB:PADG_12017"/>
<dbReference type="PANTHER" id="PTHR46044:SF14">
    <property type="entry name" value="ARYLACETONITRILASE"/>
    <property type="match status" value="1"/>
</dbReference>
<dbReference type="HOGENOM" id="CLU_2085511_0_0_1"/>
<feature type="active site" description="Proton acceptor" evidence="5">
    <location>
        <position position="106"/>
    </location>
</feature>
<evidence type="ECO:0000313" key="7">
    <source>
        <dbReference type="EMBL" id="KGM91876.1"/>
    </source>
</evidence>
<dbReference type="PROSITE" id="PS00920">
    <property type="entry name" value="NITRIL_CHT_1"/>
    <property type="match status" value="1"/>
</dbReference>
<dbReference type="eggNOG" id="KOG0805">
    <property type="taxonomic scope" value="Eukaryota"/>
</dbReference>
<dbReference type="InterPro" id="IPR044149">
    <property type="entry name" value="Nitrilases_CHs"/>
</dbReference>
<evidence type="ECO:0000256" key="4">
    <source>
        <dbReference type="ARBA" id="ARBA00039045"/>
    </source>
</evidence>
<dbReference type="STRING" id="502780.A0A0A0HV17"/>
<gene>
    <name evidence="7" type="ORF">PADG_12017</name>
</gene>
<accession>A0A0A0HV17</accession>
<evidence type="ECO:0000256" key="5">
    <source>
        <dbReference type="PROSITE-ProRule" id="PRU10139"/>
    </source>
</evidence>